<evidence type="ECO:0000313" key="1">
    <source>
        <dbReference type="EMBL" id="GBE94420.1"/>
    </source>
</evidence>
<name>A0A2H6LMH5_9NOSO</name>
<dbReference type="Proteomes" id="UP000236527">
    <property type="component" value="Unassembled WGS sequence"/>
</dbReference>
<dbReference type="EMBL" id="BDGE01000078">
    <property type="protein sequence ID" value="GBE94420.1"/>
    <property type="molecule type" value="Genomic_DNA"/>
</dbReference>
<proteinExistence type="predicted"/>
<dbReference type="AlphaFoldDB" id="A0A2H6LMH5"/>
<keyword evidence="2" id="KW-1185">Reference proteome</keyword>
<gene>
    <name evidence="1" type="ORF">NCWK1_4196</name>
</gene>
<comment type="caution">
    <text evidence="1">The sequence shown here is derived from an EMBL/GenBank/DDBJ whole genome shotgun (WGS) entry which is preliminary data.</text>
</comment>
<reference evidence="2" key="1">
    <citation type="journal article" date="2018" name="Genome Announc.">
        <title>Draft Genome Sequence of the Nitrogen-Fixing and Hormogonia-Inducing Cyanobacterium Nostoc cycadae Strain WK-1, Isolated from the Coralloid Roots of Cycas revoluta.</title>
        <authorList>
            <person name="Kanesaki Y."/>
            <person name="Hirose M."/>
            <person name="Hirose Y."/>
            <person name="Fujisawa T."/>
            <person name="Nakamura Y."/>
            <person name="Watanabe S."/>
            <person name="Matsunaga S."/>
            <person name="Uchida H."/>
            <person name="Murakami A."/>
        </authorList>
    </citation>
    <scope>NUCLEOTIDE SEQUENCE [LARGE SCALE GENOMIC DNA]</scope>
    <source>
        <strain evidence="2">WK-1</strain>
    </source>
</reference>
<organism evidence="1 2">
    <name type="scientific">Nostoc cycadae WK-1</name>
    <dbReference type="NCBI Taxonomy" id="1861711"/>
    <lineage>
        <taxon>Bacteria</taxon>
        <taxon>Bacillati</taxon>
        <taxon>Cyanobacteriota</taxon>
        <taxon>Cyanophyceae</taxon>
        <taxon>Nostocales</taxon>
        <taxon>Nostocaceae</taxon>
        <taxon>Nostoc</taxon>
    </lineage>
</organism>
<evidence type="ECO:0000313" key="2">
    <source>
        <dbReference type="Proteomes" id="UP000236527"/>
    </source>
</evidence>
<sequence>MDKRKPMKLTPTVAEVKLFGKEIGIENIPIFDGYEEWWNVLHEIGHYAVKSDAYIQLWQKHNKKERGVPSLNWFDSSYDKWMQEHWNYDLLDDESDDPLNDDIDDLLDDRLHNADSTPGEAEVVLWCLLVLKTKNWINPKRCTTWRLDIKAHNRVDRQWQPPKDKELQQAFNQLKAVGIYPNSGKFRPTKIPAVVEILIMLGELEASYATDFRVKETLDNACQIQLQHQQIAESLRLRNANPQKWERWIEAGILTY</sequence>
<protein>
    <submittedName>
        <fullName evidence="1">Uncharacterized protein</fullName>
    </submittedName>
</protein>
<accession>A0A2H6LMH5</accession>